<proteinExistence type="predicted"/>
<protein>
    <submittedName>
        <fullName evidence="1">Uncharacterized protein</fullName>
    </submittedName>
</protein>
<accession>A0ABR0BCD9</accession>
<evidence type="ECO:0000313" key="2">
    <source>
        <dbReference type="Proteomes" id="UP001287286"/>
    </source>
</evidence>
<reference evidence="1 2" key="1">
    <citation type="journal article" date="2024" name="Microbiol. Resour. Announc.">
        <title>Genome annotations for the ascomycete fungi Trichoderma harzianum, Trichoderma aggressivum, and Purpureocillium lilacinum.</title>
        <authorList>
            <person name="Beijen E.P.W."/>
            <person name="Ohm R.A."/>
        </authorList>
    </citation>
    <scope>NUCLEOTIDE SEQUENCE [LARGE SCALE GENOMIC DNA]</scope>
    <source>
        <strain evidence="1 2">CBS 150709</strain>
    </source>
</reference>
<gene>
    <name evidence="1" type="ORF">Purlil1_14050</name>
</gene>
<sequence>MLPVKQHNVWQEMTDMAAPFPSTYSCLARGSAGWAWHRFSSRDERFIVCPITEEAAARRAAKVTQGAMERDTAVSGVDADRQSGPFLEHVDILRVASKKLASDAQSVEQTMCLRRSRDEGFLTKLSRDFEQTSTPFWGTCRAFGEDLSLPVETIIRPEVLSKSAASQPFQLHAYRNLRGCTDASTQQNHDPLCSREAVCDTLEAVFVARIVYRLVHCRWSSSGRLAYPDDELPTVGRIKSSEREGFRGGVAGRPTGFIPGDQLARRRVTCVGRGASGHFLRGKSAGRVPAIWSQSCLTATSPTADRVKYRRRAHWRVNFGCRQGRRSYHKDQHHRADIQQEHMRLLCVYLSSRTVPTSTCHSLFHSRLR</sequence>
<dbReference type="Proteomes" id="UP001287286">
    <property type="component" value="Unassembled WGS sequence"/>
</dbReference>
<dbReference type="EMBL" id="JAWRVI010000427">
    <property type="protein sequence ID" value="KAK4065122.1"/>
    <property type="molecule type" value="Genomic_DNA"/>
</dbReference>
<name>A0ABR0BCD9_PURLI</name>
<evidence type="ECO:0000313" key="1">
    <source>
        <dbReference type="EMBL" id="KAK4065122.1"/>
    </source>
</evidence>
<organism evidence="1 2">
    <name type="scientific">Purpureocillium lilacinum</name>
    <name type="common">Paecilomyces lilacinus</name>
    <dbReference type="NCBI Taxonomy" id="33203"/>
    <lineage>
        <taxon>Eukaryota</taxon>
        <taxon>Fungi</taxon>
        <taxon>Dikarya</taxon>
        <taxon>Ascomycota</taxon>
        <taxon>Pezizomycotina</taxon>
        <taxon>Sordariomycetes</taxon>
        <taxon>Hypocreomycetidae</taxon>
        <taxon>Hypocreales</taxon>
        <taxon>Ophiocordycipitaceae</taxon>
        <taxon>Purpureocillium</taxon>
    </lineage>
</organism>
<keyword evidence="2" id="KW-1185">Reference proteome</keyword>
<dbReference type="PROSITE" id="PS51257">
    <property type="entry name" value="PROKAR_LIPOPROTEIN"/>
    <property type="match status" value="1"/>
</dbReference>
<comment type="caution">
    <text evidence="1">The sequence shown here is derived from an EMBL/GenBank/DDBJ whole genome shotgun (WGS) entry which is preliminary data.</text>
</comment>